<evidence type="ECO:0000313" key="2">
    <source>
        <dbReference type="EMBL" id="KAG2100713.1"/>
    </source>
</evidence>
<proteinExistence type="predicted"/>
<dbReference type="Proteomes" id="UP000823399">
    <property type="component" value="Unassembled WGS sequence"/>
</dbReference>
<reference evidence="2" key="1">
    <citation type="journal article" date="2020" name="New Phytol.">
        <title>Comparative genomics reveals dynamic genome evolution in host specialist ectomycorrhizal fungi.</title>
        <authorList>
            <person name="Lofgren L.A."/>
            <person name="Nguyen N.H."/>
            <person name="Vilgalys R."/>
            <person name="Ruytinx J."/>
            <person name="Liao H.L."/>
            <person name="Branco S."/>
            <person name="Kuo A."/>
            <person name="LaButti K."/>
            <person name="Lipzen A."/>
            <person name="Andreopoulos W."/>
            <person name="Pangilinan J."/>
            <person name="Riley R."/>
            <person name="Hundley H."/>
            <person name="Na H."/>
            <person name="Barry K."/>
            <person name="Grigoriev I.V."/>
            <person name="Stajich J.E."/>
            <person name="Kennedy P.G."/>
        </authorList>
    </citation>
    <scope>NUCLEOTIDE SEQUENCE</scope>
    <source>
        <strain evidence="2">FC423</strain>
    </source>
</reference>
<feature type="compositionally biased region" description="Basic and acidic residues" evidence="1">
    <location>
        <begin position="21"/>
        <end position="35"/>
    </location>
</feature>
<gene>
    <name evidence="2" type="ORF">F5147DRAFT_655499</name>
</gene>
<dbReference type="GeneID" id="64696242"/>
<comment type="caution">
    <text evidence="2">The sequence shown here is derived from an EMBL/GenBank/DDBJ whole genome shotgun (WGS) entry which is preliminary data.</text>
</comment>
<dbReference type="RefSeq" id="XP_041289656.1">
    <property type="nucleotide sequence ID" value="XM_041433983.1"/>
</dbReference>
<feature type="region of interest" description="Disordered" evidence="1">
    <location>
        <begin position="13"/>
        <end position="35"/>
    </location>
</feature>
<evidence type="ECO:0000313" key="3">
    <source>
        <dbReference type="Proteomes" id="UP000823399"/>
    </source>
</evidence>
<evidence type="ECO:0000256" key="1">
    <source>
        <dbReference type="SAM" id="MobiDB-lite"/>
    </source>
</evidence>
<dbReference type="AlphaFoldDB" id="A0A9P7F064"/>
<protein>
    <recommendedName>
        <fullName evidence="4">Myb-like domain-containing protein</fullName>
    </recommendedName>
</protein>
<sequence>MIISLNGGHRGEIYGSQGPIHNKDTLSRSDRTRKAPVHWTHDEEARFLQYLLTHKAQAGDTMSFKKSTFRGAADDIGQVFPNQRGGEKTANVCKTKWTNISTITIIHCQPQLTAFHGVMSLEQELWTHMGTFRRNMSSPTVKPFKTKGFSHFDTINQIMPHGPSTAKGMPPPLYLQLPLQIIP</sequence>
<name>A0A9P7F064_9AGAM</name>
<dbReference type="EMBL" id="JABBWM010000053">
    <property type="protein sequence ID" value="KAG2100713.1"/>
    <property type="molecule type" value="Genomic_DNA"/>
</dbReference>
<organism evidence="2 3">
    <name type="scientific">Suillus discolor</name>
    <dbReference type="NCBI Taxonomy" id="1912936"/>
    <lineage>
        <taxon>Eukaryota</taxon>
        <taxon>Fungi</taxon>
        <taxon>Dikarya</taxon>
        <taxon>Basidiomycota</taxon>
        <taxon>Agaricomycotina</taxon>
        <taxon>Agaricomycetes</taxon>
        <taxon>Agaricomycetidae</taxon>
        <taxon>Boletales</taxon>
        <taxon>Suillineae</taxon>
        <taxon>Suillaceae</taxon>
        <taxon>Suillus</taxon>
    </lineage>
</organism>
<accession>A0A9P7F064</accession>
<evidence type="ECO:0008006" key="4">
    <source>
        <dbReference type="Google" id="ProtNLM"/>
    </source>
</evidence>
<keyword evidence="3" id="KW-1185">Reference proteome</keyword>
<dbReference type="OrthoDB" id="2671340at2759"/>